<keyword evidence="3" id="KW-1185">Reference proteome</keyword>
<proteinExistence type="predicted"/>
<comment type="caution">
    <text evidence="2">The sequence shown here is derived from an EMBL/GenBank/DDBJ whole genome shotgun (WGS) entry which is preliminary data.</text>
</comment>
<name>A0A2I0LEI9_PUNGR</name>
<keyword evidence="1" id="KW-0812">Transmembrane</keyword>
<reference evidence="2 3" key="1">
    <citation type="submission" date="2017-11" db="EMBL/GenBank/DDBJ databases">
        <title>De-novo sequencing of pomegranate (Punica granatum L.) genome.</title>
        <authorList>
            <person name="Akparov Z."/>
            <person name="Amiraslanov A."/>
            <person name="Hajiyeva S."/>
            <person name="Abbasov M."/>
            <person name="Kaur K."/>
            <person name="Hamwieh A."/>
            <person name="Solovyev V."/>
            <person name="Salamov A."/>
            <person name="Braich B."/>
            <person name="Kosarev P."/>
            <person name="Mahmoud A."/>
            <person name="Hajiyev E."/>
            <person name="Babayeva S."/>
            <person name="Izzatullayeva V."/>
            <person name="Mammadov A."/>
            <person name="Mammadov A."/>
            <person name="Sharifova S."/>
            <person name="Ojaghi J."/>
            <person name="Eynullazada K."/>
            <person name="Bayramov B."/>
            <person name="Abdulazimova A."/>
            <person name="Shahmuradov I."/>
        </authorList>
    </citation>
    <scope>NUCLEOTIDE SEQUENCE [LARGE SCALE GENOMIC DNA]</scope>
    <source>
        <strain evidence="3">cv. AG2017</strain>
        <tissue evidence="2">Leaf</tissue>
    </source>
</reference>
<protein>
    <submittedName>
        <fullName evidence="2">Uncharacterized protein</fullName>
    </submittedName>
</protein>
<accession>A0A2I0LEI9</accession>
<dbReference type="EMBL" id="PGOL01000019">
    <property type="protein sequence ID" value="PKI79070.1"/>
    <property type="molecule type" value="Genomic_DNA"/>
</dbReference>
<evidence type="ECO:0000256" key="1">
    <source>
        <dbReference type="SAM" id="Phobius"/>
    </source>
</evidence>
<dbReference type="AlphaFoldDB" id="A0A2I0LEI9"/>
<keyword evidence="1" id="KW-1133">Transmembrane helix</keyword>
<gene>
    <name evidence="2" type="ORF">CRG98_000551</name>
</gene>
<keyword evidence="1" id="KW-0472">Membrane</keyword>
<evidence type="ECO:0000313" key="3">
    <source>
        <dbReference type="Proteomes" id="UP000233551"/>
    </source>
</evidence>
<feature type="transmembrane region" description="Helical" evidence="1">
    <location>
        <begin position="143"/>
        <end position="166"/>
    </location>
</feature>
<sequence length="186" mass="21056">MAATCRTPDALPEGFEQDEEDLYDGEVDEIYVCTPTGDTYAAISTNDEILGGQSIDNLIDWKFFKSAIIASKIHPSLKALVFPKIKDEFVRTQRRSVQNLRFLPNKFSVASSDSLFASKQWRFYEISPGQLTASSWLLRHCSVIYFVAIALKLVTVQIFLDTFIRLNIVLAKGKKRNPGNRMKPET</sequence>
<evidence type="ECO:0000313" key="2">
    <source>
        <dbReference type="EMBL" id="PKI79070.1"/>
    </source>
</evidence>
<organism evidence="2 3">
    <name type="scientific">Punica granatum</name>
    <name type="common">Pomegranate</name>
    <dbReference type="NCBI Taxonomy" id="22663"/>
    <lineage>
        <taxon>Eukaryota</taxon>
        <taxon>Viridiplantae</taxon>
        <taxon>Streptophyta</taxon>
        <taxon>Embryophyta</taxon>
        <taxon>Tracheophyta</taxon>
        <taxon>Spermatophyta</taxon>
        <taxon>Magnoliopsida</taxon>
        <taxon>eudicotyledons</taxon>
        <taxon>Gunneridae</taxon>
        <taxon>Pentapetalae</taxon>
        <taxon>rosids</taxon>
        <taxon>malvids</taxon>
        <taxon>Myrtales</taxon>
        <taxon>Lythraceae</taxon>
        <taxon>Punica</taxon>
    </lineage>
</organism>
<dbReference type="Proteomes" id="UP000233551">
    <property type="component" value="Unassembled WGS sequence"/>
</dbReference>